<keyword evidence="2" id="KW-0812">Transmembrane</keyword>
<reference evidence="3 4" key="1">
    <citation type="submission" date="2024-09" db="EMBL/GenBank/DDBJ databases">
        <authorList>
            <person name="Sun Q."/>
            <person name="Mori K."/>
        </authorList>
    </citation>
    <scope>NUCLEOTIDE SEQUENCE [LARGE SCALE GENOMIC DNA]</scope>
    <source>
        <strain evidence="3 4">CCM 7224</strain>
    </source>
</reference>
<feature type="compositionally biased region" description="Basic and acidic residues" evidence="1">
    <location>
        <begin position="445"/>
        <end position="457"/>
    </location>
</feature>
<evidence type="ECO:0000256" key="1">
    <source>
        <dbReference type="SAM" id="MobiDB-lite"/>
    </source>
</evidence>
<evidence type="ECO:0008006" key="5">
    <source>
        <dbReference type="Google" id="ProtNLM"/>
    </source>
</evidence>
<dbReference type="RefSeq" id="WP_066232063.1">
    <property type="nucleotide sequence ID" value="NZ_JBHLVN010000027.1"/>
</dbReference>
<feature type="transmembrane region" description="Helical" evidence="2">
    <location>
        <begin position="29"/>
        <end position="48"/>
    </location>
</feature>
<gene>
    <name evidence="3" type="ORF">ACFFHQ_05990</name>
</gene>
<feature type="transmembrane region" description="Helical" evidence="2">
    <location>
        <begin position="54"/>
        <end position="72"/>
    </location>
</feature>
<sequence length="559" mass="61426">MWKEAVVYVVAFIVALLAVWLLPLGFSRAGGAAVVAAAFLVAGLAQLAESVIPFWQIVLLVGLLLLAGSYLLDRWFGPLLYRAAETEEAGERRKELWKGSGARTTASDRDGMMVRNETENLVDSAWSVAFEPNSASRGFQGVDSREEPLRSHVQEIDKTIFGAAPVEHEATSEEMERGMESNEERGEEQAIFFPPQTDDIGREVSRPEADQAGEVERFWLDPTDAEQKVRSADRDDAEREEFFPLDSDRVEPERLSALDLNGVELAAHFPFEPAAVADDGGGPDVEPTRHPRDWLDELPVSMTPDIEAAVLQAGAADDGNGLLQALDLSHEEEDGQLSAFMSSSSAGVSAVENGLPSVQAMPREGALLEEAMPGIVDRSLPETDEAAEPLRQEGAVNLGGNEREGQQTEHGSMEGARSAELFGSEEDGQTAGRPREGEPQTAEKSSTEDKLPEQKAVRTEVVQAVALELRLNRHRLGAADYERCLRRCLDAPLSDRDYYVLARLLMEHYVVEQQYGKLAAWLEELADRFRAYPAVVEELALWRQLAATLANSWGEKNES</sequence>
<evidence type="ECO:0000313" key="4">
    <source>
        <dbReference type="Proteomes" id="UP001589785"/>
    </source>
</evidence>
<name>A0ABV6GRA4_9BACL</name>
<feature type="region of interest" description="Disordered" evidence="1">
    <location>
        <begin position="391"/>
        <end position="457"/>
    </location>
</feature>
<evidence type="ECO:0000313" key="3">
    <source>
        <dbReference type="EMBL" id="MFC0297020.1"/>
    </source>
</evidence>
<evidence type="ECO:0000256" key="2">
    <source>
        <dbReference type="SAM" id="Phobius"/>
    </source>
</evidence>
<feature type="region of interest" description="Disordered" evidence="1">
    <location>
        <begin position="180"/>
        <end position="237"/>
    </location>
</feature>
<protein>
    <recommendedName>
        <fullName evidence="5">MFS transporter</fullName>
    </recommendedName>
</protein>
<keyword evidence="2" id="KW-0472">Membrane</keyword>
<keyword evidence="2" id="KW-1133">Transmembrane helix</keyword>
<proteinExistence type="predicted"/>
<organism evidence="3 4">
    <name type="scientific">Geobacillus jurassicus</name>
    <dbReference type="NCBI Taxonomy" id="235932"/>
    <lineage>
        <taxon>Bacteria</taxon>
        <taxon>Bacillati</taxon>
        <taxon>Bacillota</taxon>
        <taxon>Bacilli</taxon>
        <taxon>Bacillales</taxon>
        <taxon>Anoxybacillaceae</taxon>
        <taxon>Geobacillus</taxon>
    </lineage>
</organism>
<feature type="compositionally biased region" description="Basic and acidic residues" evidence="1">
    <location>
        <begin position="199"/>
        <end position="237"/>
    </location>
</feature>
<dbReference type="Proteomes" id="UP001589785">
    <property type="component" value="Unassembled WGS sequence"/>
</dbReference>
<comment type="caution">
    <text evidence="3">The sequence shown here is derived from an EMBL/GenBank/DDBJ whole genome shotgun (WGS) entry which is preliminary data.</text>
</comment>
<accession>A0ABV6GRA4</accession>
<dbReference type="EMBL" id="JBHLVN010000027">
    <property type="protein sequence ID" value="MFC0297020.1"/>
    <property type="molecule type" value="Genomic_DNA"/>
</dbReference>
<feature type="transmembrane region" description="Helical" evidence="2">
    <location>
        <begin position="6"/>
        <end position="22"/>
    </location>
</feature>
<keyword evidence="4" id="KW-1185">Reference proteome</keyword>